<dbReference type="EMBL" id="RBXR01000001">
    <property type="protein sequence ID" value="RKT74815.1"/>
    <property type="molecule type" value="Genomic_DNA"/>
</dbReference>
<reference evidence="2 3" key="1">
    <citation type="submission" date="2018-10" db="EMBL/GenBank/DDBJ databases">
        <title>Sequencing the genomes of 1000 actinobacteria strains.</title>
        <authorList>
            <person name="Klenk H.-P."/>
        </authorList>
    </citation>
    <scope>NUCLEOTIDE SEQUENCE [LARGE SCALE GENOMIC DNA]</scope>
    <source>
        <strain evidence="2 3">DSM 43911</strain>
    </source>
</reference>
<gene>
    <name evidence="2" type="ORF">DFJ66_8189</name>
</gene>
<evidence type="ECO:0000313" key="3">
    <source>
        <dbReference type="Proteomes" id="UP000272729"/>
    </source>
</evidence>
<dbReference type="Proteomes" id="UP000272729">
    <property type="component" value="Unassembled WGS sequence"/>
</dbReference>
<keyword evidence="1" id="KW-1133">Transmembrane helix</keyword>
<keyword evidence="1" id="KW-0812">Transmembrane</keyword>
<protein>
    <submittedName>
        <fullName evidence="2">Uncharacterized protein</fullName>
    </submittedName>
</protein>
<feature type="transmembrane region" description="Helical" evidence="1">
    <location>
        <begin position="61"/>
        <end position="84"/>
    </location>
</feature>
<feature type="transmembrane region" description="Helical" evidence="1">
    <location>
        <begin position="145"/>
        <end position="164"/>
    </location>
</feature>
<dbReference type="AlphaFoldDB" id="A0A495XNN2"/>
<comment type="caution">
    <text evidence="2">The sequence shown here is derived from an EMBL/GenBank/DDBJ whole genome shotgun (WGS) entry which is preliminary data.</text>
</comment>
<accession>A0A495XNN2</accession>
<keyword evidence="1" id="KW-0472">Membrane</keyword>
<evidence type="ECO:0000256" key="1">
    <source>
        <dbReference type="SAM" id="Phobius"/>
    </source>
</evidence>
<organism evidence="2 3">
    <name type="scientific">Saccharothrix variisporea</name>
    <dbReference type="NCBI Taxonomy" id="543527"/>
    <lineage>
        <taxon>Bacteria</taxon>
        <taxon>Bacillati</taxon>
        <taxon>Actinomycetota</taxon>
        <taxon>Actinomycetes</taxon>
        <taxon>Pseudonocardiales</taxon>
        <taxon>Pseudonocardiaceae</taxon>
        <taxon>Saccharothrix</taxon>
    </lineage>
</organism>
<feature type="transmembrane region" description="Helical" evidence="1">
    <location>
        <begin position="96"/>
        <end position="125"/>
    </location>
</feature>
<sequence length="262" mass="29300">MIRVTTADETGRGTHRENLEQWLNYAFITAPVLLALIRVLVVARFDEQRLKVLLRTLDITAVVVSTIVPVLPLLAGFVVAVVLRELSDRPWWRRRFVVLVGAFLLLGAAVKLPMAYTFVLLVVLGVELWRLSGGVERTSVVKRRLGRLVMGLATLVAVAYVEFFGASRMWLPTEVVRTASGAETGFVLEAGDHDLTLMRRDGGRILIVRQDEVEKRTLCRLEENGWDAPRHPWRLVNDRSLYQLVTGDLESSGQLPTCGTTA</sequence>
<keyword evidence="3" id="KW-1185">Reference proteome</keyword>
<feature type="transmembrane region" description="Helical" evidence="1">
    <location>
        <begin position="22"/>
        <end position="41"/>
    </location>
</feature>
<name>A0A495XNN2_9PSEU</name>
<evidence type="ECO:0000313" key="2">
    <source>
        <dbReference type="EMBL" id="RKT74815.1"/>
    </source>
</evidence>
<proteinExistence type="predicted"/>